<dbReference type="EMBL" id="JAEACU010000011">
    <property type="protein sequence ID" value="KAH7513628.1"/>
    <property type="molecule type" value="Genomic_DNA"/>
</dbReference>
<evidence type="ECO:0000256" key="2">
    <source>
        <dbReference type="ARBA" id="ARBA00022679"/>
    </source>
</evidence>
<dbReference type="GO" id="GO:0046983">
    <property type="term" value="F:protein dimerization activity"/>
    <property type="evidence" value="ECO:0007669"/>
    <property type="project" value="InterPro"/>
</dbReference>
<comment type="caution">
    <text evidence="7">The sequence shown here is derived from an EMBL/GenBank/DDBJ whole genome shotgun (WGS) entry which is preliminary data.</text>
</comment>
<dbReference type="InterPro" id="IPR012967">
    <property type="entry name" value="COMT_dimerisation"/>
</dbReference>
<reference evidence="7" key="1">
    <citation type="journal article" date="2021" name="Front. Plant Sci.">
        <title>Chromosome-Scale Genome Assembly for Chinese Sour Jujube and Insights Into Its Genome Evolution and Domestication Signature.</title>
        <authorList>
            <person name="Shen L.-Y."/>
            <person name="Luo H."/>
            <person name="Wang X.-L."/>
            <person name="Wang X.-M."/>
            <person name="Qiu X.-J."/>
            <person name="Liu H."/>
            <person name="Zhou S.-S."/>
            <person name="Jia K.-H."/>
            <person name="Nie S."/>
            <person name="Bao Y.-T."/>
            <person name="Zhang R.-G."/>
            <person name="Yun Q.-Z."/>
            <person name="Chai Y.-H."/>
            <person name="Lu J.-Y."/>
            <person name="Li Y."/>
            <person name="Zhao S.-W."/>
            <person name="Mao J.-F."/>
            <person name="Jia S.-G."/>
            <person name="Mao Y.-M."/>
        </authorList>
    </citation>
    <scope>NUCLEOTIDE SEQUENCE</scope>
    <source>
        <strain evidence="7">AT0</strain>
        <tissue evidence="7">Leaf</tissue>
    </source>
</reference>
<evidence type="ECO:0000256" key="3">
    <source>
        <dbReference type="ARBA" id="ARBA00022691"/>
    </source>
</evidence>
<organism evidence="7 8">
    <name type="scientific">Ziziphus jujuba var. spinosa</name>
    <dbReference type="NCBI Taxonomy" id="714518"/>
    <lineage>
        <taxon>Eukaryota</taxon>
        <taxon>Viridiplantae</taxon>
        <taxon>Streptophyta</taxon>
        <taxon>Embryophyta</taxon>
        <taxon>Tracheophyta</taxon>
        <taxon>Spermatophyta</taxon>
        <taxon>Magnoliopsida</taxon>
        <taxon>eudicotyledons</taxon>
        <taxon>Gunneridae</taxon>
        <taxon>Pentapetalae</taxon>
        <taxon>rosids</taxon>
        <taxon>fabids</taxon>
        <taxon>Rosales</taxon>
        <taxon>Rhamnaceae</taxon>
        <taxon>Paliureae</taxon>
        <taxon>Ziziphus</taxon>
    </lineage>
</organism>
<evidence type="ECO:0000256" key="1">
    <source>
        <dbReference type="ARBA" id="ARBA00022603"/>
    </source>
</evidence>
<dbReference type="Pfam" id="PF08100">
    <property type="entry name" value="Dimerisation"/>
    <property type="match status" value="1"/>
</dbReference>
<dbReference type="FunFam" id="1.10.10.10:FF:000357">
    <property type="entry name" value="Caffeic acid 3-O-methyltransferase"/>
    <property type="match status" value="1"/>
</dbReference>
<sequence>MEMESNKTQMTHEHEYAMQLASASVLPMVLKAAMELGVLEIIQKAGPAARLSAQEIASQLPTQNPEAPILVDRMLRLLSAHSLLTCSVSACQSDQQRLYALTPVSNYLLPNKDGVSLAPLLSLIQDKVFLVKWFLVKDQCPNRYHLKDAVLEGGLPFDKAHGMNAAEYVKKDASSSIFQLPCFLCSASGIEQIPGDMFTSIPKGGDAIFMKWILHTWDDEHCLVILKNCYEALPDGGKVIVVDMVIQEASDTSVASRSLFQFDMIMMNMNPTGKERTKREFENLAKEAGFSSIRVACSAYGFSVMEIFKNT</sequence>
<dbReference type="InterPro" id="IPR001077">
    <property type="entry name" value="COMT_C"/>
</dbReference>
<evidence type="ECO:0000256" key="4">
    <source>
        <dbReference type="PIRSR" id="PIRSR005739-1"/>
    </source>
</evidence>
<dbReference type="InterPro" id="IPR029063">
    <property type="entry name" value="SAM-dependent_MTases_sf"/>
</dbReference>
<dbReference type="GO" id="GO:0008171">
    <property type="term" value="F:O-methyltransferase activity"/>
    <property type="evidence" value="ECO:0007669"/>
    <property type="project" value="InterPro"/>
</dbReference>
<dbReference type="SUPFAM" id="SSF46785">
    <property type="entry name" value="Winged helix' DNA-binding domain"/>
    <property type="match status" value="1"/>
</dbReference>
<dbReference type="InterPro" id="IPR036388">
    <property type="entry name" value="WH-like_DNA-bd_sf"/>
</dbReference>
<dbReference type="Proteomes" id="UP000813462">
    <property type="component" value="Unassembled WGS sequence"/>
</dbReference>
<gene>
    <name evidence="7" type="ORF">FEM48_Zijuj11G0001100</name>
</gene>
<dbReference type="Pfam" id="PF00891">
    <property type="entry name" value="Methyltransf_2"/>
    <property type="match status" value="1"/>
</dbReference>
<keyword evidence="1" id="KW-0489">Methyltransferase</keyword>
<keyword evidence="3" id="KW-0949">S-adenosyl-L-methionine</keyword>
<dbReference type="Gene3D" id="1.10.10.10">
    <property type="entry name" value="Winged helix-like DNA-binding domain superfamily/Winged helix DNA-binding domain"/>
    <property type="match status" value="1"/>
</dbReference>
<evidence type="ECO:0008006" key="9">
    <source>
        <dbReference type="Google" id="ProtNLM"/>
    </source>
</evidence>
<feature type="active site" description="Proton acceptor" evidence="4">
    <location>
        <position position="215"/>
    </location>
</feature>
<dbReference type="SUPFAM" id="SSF53335">
    <property type="entry name" value="S-adenosyl-L-methionine-dependent methyltransferases"/>
    <property type="match status" value="1"/>
</dbReference>
<dbReference type="PROSITE" id="PS51683">
    <property type="entry name" value="SAM_OMT_II"/>
    <property type="match status" value="1"/>
</dbReference>
<dbReference type="Gene3D" id="3.40.50.150">
    <property type="entry name" value="Vaccinia Virus protein VP39"/>
    <property type="match status" value="2"/>
</dbReference>
<accession>A0A978UFP7</accession>
<name>A0A978UFP7_ZIZJJ</name>
<dbReference type="PIRSF" id="PIRSF005739">
    <property type="entry name" value="O-mtase"/>
    <property type="match status" value="1"/>
</dbReference>
<protein>
    <recommendedName>
        <fullName evidence="9">Caffeic acid 3-O-methyltransferase-like</fullName>
    </recommendedName>
</protein>
<proteinExistence type="predicted"/>
<dbReference type="InterPro" id="IPR036390">
    <property type="entry name" value="WH_DNA-bd_sf"/>
</dbReference>
<keyword evidence="2" id="KW-0808">Transferase</keyword>
<dbReference type="PANTHER" id="PTHR11746">
    <property type="entry name" value="O-METHYLTRANSFERASE"/>
    <property type="match status" value="1"/>
</dbReference>
<evidence type="ECO:0000259" key="6">
    <source>
        <dbReference type="Pfam" id="PF08100"/>
    </source>
</evidence>
<evidence type="ECO:0000313" key="7">
    <source>
        <dbReference type="EMBL" id="KAH7513628.1"/>
    </source>
</evidence>
<dbReference type="InterPro" id="IPR016461">
    <property type="entry name" value="COMT-like"/>
</dbReference>
<feature type="domain" description="O-methyltransferase C-terminal" evidence="5">
    <location>
        <begin position="187"/>
        <end position="291"/>
    </location>
</feature>
<evidence type="ECO:0000313" key="8">
    <source>
        <dbReference type="Proteomes" id="UP000813462"/>
    </source>
</evidence>
<dbReference type="AlphaFoldDB" id="A0A978UFP7"/>
<evidence type="ECO:0000259" key="5">
    <source>
        <dbReference type="Pfam" id="PF00891"/>
    </source>
</evidence>
<feature type="domain" description="O-methyltransferase dimerisation" evidence="6">
    <location>
        <begin position="18"/>
        <end position="110"/>
    </location>
</feature>
<dbReference type="GO" id="GO:0032259">
    <property type="term" value="P:methylation"/>
    <property type="evidence" value="ECO:0007669"/>
    <property type="project" value="UniProtKB-KW"/>
</dbReference>